<dbReference type="GO" id="GO:0046872">
    <property type="term" value="F:metal ion binding"/>
    <property type="evidence" value="ECO:0007669"/>
    <property type="project" value="UniProtKB-KW"/>
</dbReference>
<evidence type="ECO:0000256" key="2">
    <source>
        <dbReference type="ARBA" id="ARBA00022485"/>
    </source>
</evidence>
<dbReference type="InterPro" id="IPR058240">
    <property type="entry name" value="rSAM_sf"/>
</dbReference>
<keyword evidence="3" id="KW-0949">S-adenosyl-L-methionine</keyword>
<dbReference type="Gene3D" id="3.20.20.70">
    <property type="entry name" value="Aldolase class I"/>
    <property type="match status" value="1"/>
</dbReference>
<dbReference type="PATRIC" id="fig|1129794.4.peg.269"/>
<dbReference type="AlphaFoldDB" id="M4RIH6"/>
<feature type="domain" description="Radical SAM core" evidence="7">
    <location>
        <begin position="2"/>
        <end position="58"/>
    </location>
</feature>
<gene>
    <name evidence="8" type="ORF">C427_0273</name>
</gene>
<sequence>MSIPDVCNFSCEYCLPDGYQCVTSPRLFRLDEIRKIASAFANPGTSKISITAGEPSLRK</sequence>
<keyword evidence="4" id="KW-0479">Metal-binding</keyword>
<dbReference type="STRING" id="1129794.C427_0273"/>
<evidence type="ECO:0000256" key="5">
    <source>
        <dbReference type="ARBA" id="ARBA00023004"/>
    </source>
</evidence>
<protein>
    <submittedName>
        <fullName evidence="8">Molybdenum cofactor biosynthesis protein A</fullName>
    </submittedName>
</protein>
<evidence type="ECO:0000256" key="4">
    <source>
        <dbReference type="ARBA" id="ARBA00022723"/>
    </source>
</evidence>
<evidence type="ECO:0000256" key="3">
    <source>
        <dbReference type="ARBA" id="ARBA00022691"/>
    </source>
</evidence>
<dbReference type="GO" id="GO:0051539">
    <property type="term" value="F:4 iron, 4 sulfur cluster binding"/>
    <property type="evidence" value="ECO:0007669"/>
    <property type="project" value="UniProtKB-KW"/>
</dbReference>
<dbReference type="PROSITE" id="PS01305">
    <property type="entry name" value="MOAA_NIFB_PQQE"/>
    <property type="match status" value="1"/>
</dbReference>
<dbReference type="KEGG" id="gps:C427_0273"/>
<dbReference type="GO" id="GO:0003824">
    <property type="term" value="F:catalytic activity"/>
    <property type="evidence" value="ECO:0007669"/>
    <property type="project" value="InterPro"/>
</dbReference>
<dbReference type="Pfam" id="PF04055">
    <property type="entry name" value="Radical_SAM"/>
    <property type="match status" value="1"/>
</dbReference>
<dbReference type="InterPro" id="IPR013785">
    <property type="entry name" value="Aldolase_TIM"/>
</dbReference>
<keyword evidence="6" id="KW-0411">Iron-sulfur</keyword>
<evidence type="ECO:0000313" key="8">
    <source>
        <dbReference type="EMBL" id="AGH42383.1"/>
    </source>
</evidence>
<dbReference type="HOGENOM" id="CLU_009273_9_2_6"/>
<evidence type="ECO:0000313" key="9">
    <source>
        <dbReference type="Proteomes" id="UP000011864"/>
    </source>
</evidence>
<dbReference type="Proteomes" id="UP000011864">
    <property type="component" value="Chromosome"/>
</dbReference>
<keyword evidence="2" id="KW-0004">4Fe-4S</keyword>
<reference evidence="8 9" key="1">
    <citation type="journal article" date="2013" name="Genome Announc.">
        <title>Complete Genome Sequence of Glaciecola psychrophila Strain 170T.</title>
        <authorList>
            <person name="Yin J."/>
            <person name="Chen J."/>
            <person name="Liu G."/>
            <person name="Yu Y."/>
            <person name="Song L."/>
            <person name="Wang X."/>
            <person name="Qu X."/>
        </authorList>
    </citation>
    <scope>NUCLEOTIDE SEQUENCE [LARGE SCALE GENOMIC DNA]</scope>
    <source>
        <strain evidence="8 9">170</strain>
    </source>
</reference>
<dbReference type="SUPFAM" id="SSF102114">
    <property type="entry name" value="Radical SAM enzymes"/>
    <property type="match status" value="1"/>
</dbReference>
<evidence type="ECO:0000259" key="7">
    <source>
        <dbReference type="Pfam" id="PF04055"/>
    </source>
</evidence>
<name>M4RIH6_9ALTE</name>
<accession>M4RIH6</accession>
<keyword evidence="9" id="KW-1185">Reference proteome</keyword>
<dbReference type="OrthoDB" id="9792276at2"/>
<dbReference type="EMBL" id="CP003837">
    <property type="protein sequence ID" value="AGH42383.1"/>
    <property type="molecule type" value="Genomic_DNA"/>
</dbReference>
<evidence type="ECO:0000256" key="1">
    <source>
        <dbReference type="ARBA" id="ARBA00001966"/>
    </source>
</evidence>
<proteinExistence type="predicted"/>
<comment type="cofactor">
    <cofactor evidence="1">
        <name>[4Fe-4S] cluster</name>
        <dbReference type="ChEBI" id="CHEBI:49883"/>
    </cofactor>
</comment>
<keyword evidence="5" id="KW-0408">Iron</keyword>
<dbReference type="InterPro" id="IPR000385">
    <property type="entry name" value="MoaA_NifB_PqqE_Fe-S-bd_CS"/>
</dbReference>
<organism evidence="8 9">
    <name type="scientific">Paraglaciecola psychrophila 170</name>
    <dbReference type="NCBI Taxonomy" id="1129794"/>
    <lineage>
        <taxon>Bacteria</taxon>
        <taxon>Pseudomonadati</taxon>
        <taxon>Pseudomonadota</taxon>
        <taxon>Gammaproteobacteria</taxon>
        <taxon>Alteromonadales</taxon>
        <taxon>Alteromonadaceae</taxon>
        <taxon>Paraglaciecola</taxon>
    </lineage>
</organism>
<dbReference type="SFLD" id="SFLDS00029">
    <property type="entry name" value="Radical_SAM"/>
    <property type="match status" value="1"/>
</dbReference>
<dbReference type="eggNOG" id="COG2896">
    <property type="taxonomic scope" value="Bacteria"/>
</dbReference>
<dbReference type="InterPro" id="IPR007197">
    <property type="entry name" value="rSAM"/>
</dbReference>
<evidence type="ECO:0000256" key="6">
    <source>
        <dbReference type="ARBA" id="ARBA00023014"/>
    </source>
</evidence>